<evidence type="ECO:0000259" key="1">
    <source>
        <dbReference type="Pfam" id="PF18566"/>
    </source>
</evidence>
<protein>
    <recommendedName>
        <fullName evidence="1">Linalool dehydratase/isomerase domain-containing protein</fullName>
    </recommendedName>
</protein>
<evidence type="ECO:0000313" key="3">
    <source>
        <dbReference type="Proteomes" id="UP000612362"/>
    </source>
</evidence>
<accession>A0A8J3MXB6</accession>
<dbReference type="AlphaFoldDB" id="A0A8J3MXB6"/>
<keyword evidence="3" id="KW-1185">Reference proteome</keyword>
<dbReference type="Pfam" id="PF18566">
    <property type="entry name" value="Ldi"/>
    <property type="match status" value="1"/>
</dbReference>
<dbReference type="Proteomes" id="UP000612362">
    <property type="component" value="Unassembled WGS sequence"/>
</dbReference>
<dbReference type="RefSeq" id="WP_220200196.1">
    <property type="nucleotide sequence ID" value="NZ_BNJF01000011.1"/>
</dbReference>
<proteinExistence type="predicted"/>
<feature type="domain" description="Linalool dehydratase/isomerase" evidence="1">
    <location>
        <begin position="144"/>
        <end position="377"/>
    </location>
</feature>
<organism evidence="2 3">
    <name type="scientific">Ktedonospora formicarum</name>
    <dbReference type="NCBI Taxonomy" id="2778364"/>
    <lineage>
        <taxon>Bacteria</taxon>
        <taxon>Bacillati</taxon>
        <taxon>Chloroflexota</taxon>
        <taxon>Ktedonobacteria</taxon>
        <taxon>Ktedonobacterales</taxon>
        <taxon>Ktedonobacteraceae</taxon>
        <taxon>Ktedonospora</taxon>
    </lineage>
</organism>
<sequence>METVNKYPMLSERTRGWLKYLHRKVNTPDNWDRGGHPSPMWDDKSTPPTLCFARFDLIDSSYALALMADTTPAWREVYGSILDQLLQRYGTYWGAIDWQTQIDDDPLRGAYPESWNRIYIPPDRVGRYNVAGWTANGIEPWGLQMDPIGADGNLFYKGFFNLLLGLYRYVSGDKKWNRPFTIIGDGANTFTYSHSSINHLLTRQLAARREGCHCENTKIWPYCMVPAGLGLKLHDVLYQTQTHWVFDRWWRYAKEHYVRLSDAGRLEWAAYYYDPIIDYLCDGGLAAAASLVFYLSPQHYHDALHLYEQWADDTTCPPVSQDPDPARKKALLVDPRSFAVCLLWAREMGDAARYHVLHALAEQICEPTWNRERGEFYYRFGLSEPYPRGQANAVIMAAEAGGKQAWWRIFNEPNLRKFDQPTVSGVDFPRLGISQAICDEEKEILAVSTYAADPWMSGTSTTFVVDHLREPAQARVLRDGNVYEGWRVSREDQIEIKAEVQDHSYLVMHV</sequence>
<gene>
    <name evidence="2" type="ORF">KSX_94280</name>
</gene>
<name>A0A8J3MXB6_9CHLR</name>
<dbReference type="EMBL" id="BNJF01000011">
    <property type="protein sequence ID" value="GHO51265.1"/>
    <property type="molecule type" value="Genomic_DNA"/>
</dbReference>
<dbReference type="InterPro" id="IPR041411">
    <property type="entry name" value="Ldi"/>
</dbReference>
<evidence type="ECO:0000313" key="2">
    <source>
        <dbReference type="EMBL" id="GHO51265.1"/>
    </source>
</evidence>
<reference evidence="2" key="1">
    <citation type="submission" date="2020-10" db="EMBL/GenBank/DDBJ databases">
        <title>Taxonomic study of unclassified bacteria belonging to the class Ktedonobacteria.</title>
        <authorList>
            <person name="Yabe S."/>
            <person name="Wang C.M."/>
            <person name="Zheng Y."/>
            <person name="Sakai Y."/>
            <person name="Cavaletti L."/>
            <person name="Monciardini P."/>
            <person name="Donadio S."/>
        </authorList>
    </citation>
    <scope>NUCLEOTIDE SEQUENCE</scope>
    <source>
        <strain evidence="2">SOSP1-1</strain>
    </source>
</reference>
<comment type="caution">
    <text evidence="2">The sequence shown here is derived from an EMBL/GenBank/DDBJ whole genome shotgun (WGS) entry which is preliminary data.</text>
</comment>